<evidence type="ECO:0000313" key="2">
    <source>
        <dbReference type="EMBL" id="CAG6495983.1"/>
    </source>
</evidence>
<feature type="chain" id="PRO_5034414862" evidence="1">
    <location>
        <begin position="37"/>
        <end position="144"/>
    </location>
</feature>
<dbReference type="AlphaFoldDB" id="A0A8D8CLJ9"/>
<feature type="signal peptide" evidence="1">
    <location>
        <begin position="1"/>
        <end position="36"/>
    </location>
</feature>
<name>A0A8D8CLJ9_CULPI</name>
<accession>A0A8D8CLJ9</accession>
<dbReference type="EMBL" id="HBUE01130125">
    <property type="protein sequence ID" value="CAG6495983.1"/>
    <property type="molecule type" value="Transcribed_RNA"/>
</dbReference>
<organism evidence="2">
    <name type="scientific">Culex pipiens</name>
    <name type="common">House mosquito</name>
    <dbReference type="NCBI Taxonomy" id="7175"/>
    <lineage>
        <taxon>Eukaryota</taxon>
        <taxon>Metazoa</taxon>
        <taxon>Ecdysozoa</taxon>
        <taxon>Arthropoda</taxon>
        <taxon>Hexapoda</taxon>
        <taxon>Insecta</taxon>
        <taxon>Pterygota</taxon>
        <taxon>Neoptera</taxon>
        <taxon>Endopterygota</taxon>
        <taxon>Diptera</taxon>
        <taxon>Nematocera</taxon>
        <taxon>Culicoidea</taxon>
        <taxon>Culicidae</taxon>
        <taxon>Culicinae</taxon>
        <taxon>Culicini</taxon>
        <taxon>Culex</taxon>
        <taxon>Culex</taxon>
    </lineage>
</organism>
<evidence type="ECO:0000256" key="1">
    <source>
        <dbReference type="SAM" id="SignalP"/>
    </source>
</evidence>
<keyword evidence="1" id="KW-0732">Signal</keyword>
<reference evidence="2" key="1">
    <citation type="submission" date="2021-05" db="EMBL/GenBank/DDBJ databases">
        <authorList>
            <person name="Alioto T."/>
            <person name="Alioto T."/>
            <person name="Gomez Garrido J."/>
        </authorList>
    </citation>
    <scope>NUCLEOTIDE SEQUENCE</scope>
</reference>
<sequence>MTVNSPVLPAPLNNSSLLLLLLLALSLLLQVPSTRSCWSCLLRFGGQIKSRSDMASWSEGVSTRITEPVSDPAELHTWSYWDHPFGQHSPSEVLGRDCRLRLPLRDPSPASSSEEVSSTMVSSIRLEVATPVDSSGLTGCWCWF</sequence>
<proteinExistence type="predicted"/>
<protein>
    <submittedName>
        <fullName evidence="2">(northern house mosquito) hypothetical protein</fullName>
    </submittedName>
</protein>